<dbReference type="InterPro" id="IPR009080">
    <property type="entry name" value="tRNAsynth_Ia_anticodon-bd"/>
</dbReference>
<evidence type="ECO:0000259" key="12">
    <source>
        <dbReference type="Pfam" id="PF08264"/>
    </source>
</evidence>
<dbReference type="FunFam" id="3.90.740.10:FF:000044">
    <property type="entry name" value="Isoleucine--tRNA ligase"/>
    <property type="match status" value="1"/>
</dbReference>
<keyword evidence="14" id="KW-1185">Reference proteome</keyword>
<dbReference type="InterPro" id="IPR023586">
    <property type="entry name" value="Ile-tRNA-ligase_type2"/>
</dbReference>
<comment type="similarity">
    <text evidence="1">Belongs to the class-I aminoacyl-tRNA synthetase family.</text>
</comment>
<accession>A0A2X0MG86</accession>
<dbReference type="GO" id="GO:0006428">
    <property type="term" value="P:isoleucyl-tRNA aminoacylation"/>
    <property type="evidence" value="ECO:0007669"/>
    <property type="project" value="InterPro"/>
</dbReference>
<keyword evidence="5" id="KW-0067">ATP-binding</keyword>
<protein>
    <recommendedName>
        <fullName evidence="10">Isoleucine--tRNA ligase, cytoplasmic</fullName>
        <ecNumber evidence="2">6.1.1.5</ecNumber>
    </recommendedName>
    <alternativeName>
        <fullName evidence="8">Isoleucyl-tRNA synthetase</fullName>
    </alternativeName>
</protein>
<dbReference type="STRING" id="289078.A0A2X0MG86"/>
<feature type="domain" description="Aminoacyl-tRNA synthetase class Ia" evidence="11">
    <location>
        <begin position="58"/>
        <end position="692"/>
    </location>
</feature>
<dbReference type="SUPFAM" id="SSF50677">
    <property type="entry name" value="ValRS/IleRS/LeuRS editing domain"/>
    <property type="match status" value="1"/>
</dbReference>
<evidence type="ECO:0000256" key="3">
    <source>
        <dbReference type="ARBA" id="ARBA00022598"/>
    </source>
</evidence>
<dbReference type="NCBIfam" id="TIGR00392">
    <property type="entry name" value="ileS"/>
    <property type="match status" value="1"/>
</dbReference>
<proteinExistence type="inferred from homology"/>
<evidence type="ECO:0000313" key="14">
    <source>
        <dbReference type="Proteomes" id="UP000249723"/>
    </source>
</evidence>
<dbReference type="Gene3D" id="1.10.730.10">
    <property type="entry name" value="Isoleucyl-tRNA Synthetase, Domain 1"/>
    <property type="match status" value="1"/>
</dbReference>
<dbReference type="CDD" id="cd00818">
    <property type="entry name" value="IleRS_core"/>
    <property type="match status" value="1"/>
</dbReference>
<dbReference type="InterPro" id="IPR002300">
    <property type="entry name" value="aa-tRNA-synth_Ia"/>
</dbReference>
<dbReference type="SUPFAM" id="SSF52374">
    <property type="entry name" value="Nucleotidylyl transferase"/>
    <property type="match status" value="1"/>
</dbReference>
<dbReference type="Pfam" id="PF19302">
    <property type="entry name" value="DUF5915"/>
    <property type="match status" value="1"/>
</dbReference>
<dbReference type="AlphaFoldDB" id="A0A2X0MG86"/>
<dbReference type="FunFam" id="3.40.50.620:FF:000023">
    <property type="entry name" value="Isoleucyl-tRNA synthetase,cytoplasmic"/>
    <property type="match status" value="1"/>
</dbReference>
<dbReference type="CDD" id="cd07961">
    <property type="entry name" value="Anticodon_Ia_Ile_ABEc"/>
    <property type="match status" value="1"/>
</dbReference>
<gene>
    <name evidence="13" type="ORF">BZ3500_MVSOF-1268-A1-R1_CHR9G10843</name>
</gene>
<dbReference type="Gene3D" id="3.40.50.620">
    <property type="entry name" value="HUPs"/>
    <property type="match status" value="2"/>
</dbReference>
<feature type="domain" description="Methionyl/Valyl/Leucyl/Isoleucyl-tRNA synthetase anticodon-binding" evidence="12">
    <location>
        <begin position="750"/>
        <end position="898"/>
    </location>
</feature>
<dbReference type="OrthoDB" id="1706657at2759"/>
<evidence type="ECO:0000259" key="11">
    <source>
        <dbReference type="Pfam" id="PF00133"/>
    </source>
</evidence>
<evidence type="ECO:0000256" key="9">
    <source>
        <dbReference type="ARBA" id="ARBA00048359"/>
    </source>
</evidence>
<name>A0A2X0MG86_9BASI</name>
<evidence type="ECO:0000256" key="7">
    <source>
        <dbReference type="ARBA" id="ARBA00023146"/>
    </source>
</evidence>
<dbReference type="GO" id="GO:0005524">
    <property type="term" value="F:ATP binding"/>
    <property type="evidence" value="ECO:0007669"/>
    <property type="project" value="UniProtKB-KW"/>
</dbReference>
<comment type="catalytic activity">
    <reaction evidence="9">
        <text>tRNA(Ile) + L-isoleucine + ATP = L-isoleucyl-tRNA(Ile) + AMP + diphosphate</text>
        <dbReference type="Rhea" id="RHEA:11060"/>
        <dbReference type="Rhea" id="RHEA-COMP:9666"/>
        <dbReference type="Rhea" id="RHEA-COMP:9695"/>
        <dbReference type="ChEBI" id="CHEBI:30616"/>
        <dbReference type="ChEBI" id="CHEBI:33019"/>
        <dbReference type="ChEBI" id="CHEBI:58045"/>
        <dbReference type="ChEBI" id="CHEBI:78442"/>
        <dbReference type="ChEBI" id="CHEBI:78528"/>
        <dbReference type="ChEBI" id="CHEBI:456215"/>
        <dbReference type="EC" id="6.1.1.5"/>
    </reaction>
</comment>
<dbReference type="FunFam" id="1.10.730.10:FF:000004">
    <property type="entry name" value="Isoleucyl-tRNA synthetase, cytoplasmic"/>
    <property type="match status" value="1"/>
</dbReference>
<organism evidence="13 14">
    <name type="scientific">Microbotryum saponariae</name>
    <dbReference type="NCBI Taxonomy" id="289078"/>
    <lineage>
        <taxon>Eukaryota</taxon>
        <taxon>Fungi</taxon>
        <taxon>Dikarya</taxon>
        <taxon>Basidiomycota</taxon>
        <taxon>Pucciniomycotina</taxon>
        <taxon>Microbotryomycetes</taxon>
        <taxon>Microbotryales</taxon>
        <taxon>Microbotryaceae</taxon>
        <taxon>Microbotryum</taxon>
    </lineage>
</organism>
<dbReference type="GO" id="GO:0000049">
    <property type="term" value="F:tRNA binding"/>
    <property type="evidence" value="ECO:0007669"/>
    <property type="project" value="InterPro"/>
</dbReference>
<dbReference type="PANTHER" id="PTHR42780:SF1">
    <property type="entry name" value="ISOLEUCINE--TRNA LIGASE, CYTOPLASMIC"/>
    <property type="match status" value="1"/>
</dbReference>
<evidence type="ECO:0000256" key="6">
    <source>
        <dbReference type="ARBA" id="ARBA00022917"/>
    </source>
</evidence>
<evidence type="ECO:0000256" key="5">
    <source>
        <dbReference type="ARBA" id="ARBA00022840"/>
    </source>
</evidence>
<evidence type="ECO:0000256" key="1">
    <source>
        <dbReference type="ARBA" id="ARBA00005594"/>
    </source>
</evidence>
<dbReference type="HAMAP" id="MF_02003">
    <property type="entry name" value="Ile_tRNA_synth_type2"/>
    <property type="match status" value="1"/>
</dbReference>
<evidence type="ECO:0000313" key="13">
    <source>
        <dbReference type="EMBL" id="SDA00793.1"/>
    </source>
</evidence>
<dbReference type="EMBL" id="FMWP01000107">
    <property type="protein sequence ID" value="SDA00793.1"/>
    <property type="molecule type" value="Genomic_DNA"/>
</dbReference>
<dbReference type="FunFam" id="3.40.50.620:FF:000133">
    <property type="entry name" value="Isoleucyl-tRNA synthetase, cytoplasmic"/>
    <property type="match status" value="1"/>
</dbReference>
<dbReference type="SUPFAM" id="SSF47323">
    <property type="entry name" value="Anticodon-binding domain of a subclass of class I aminoacyl-tRNA synthetases"/>
    <property type="match status" value="1"/>
</dbReference>
<dbReference type="Pfam" id="PF00133">
    <property type="entry name" value="tRNA-synt_1"/>
    <property type="match status" value="1"/>
</dbReference>
<sequence>MVATNPDAVFPSHNLTSNFSFPQEEEKVPVAFRSFSHPSRSLTVPDDSSGRLTAQTPQVLSFWKEIDAFQESVKQSIGKPQYSFYDGPPFATGLPHHGHILMGTVKDIVTRYAHSNGFYVERRFGWDTHGLPVEHEIDKKLGITSKADVMKMGIDKYNAECRSIVMRYSSEWRRTVERLGRWIDFDNDYKTLNTSFMESVWWVFGQLWNKDLVYRGLKVMPYTTGCTTPMSNFEAGLAYKDVQDPAGEPDSIPFATVTVSFPLLSDPSVSLLAWTTTPWTLPTNLALCVHPDLTYIKIHDVERDAKFILCDELLSTLYKDPAKAKKEKKYTVLQNYKGRDLVGLKYEPLFTYFYDKYKDQAFKVIADTYVTSTSGTGIVHQAPAFGEDDHRIAIRDGIVRKEEMPPCPIDEAGIYTDEVPDFQGQYVKDADKNIIKYLKGTGRLIISATLQHSYPFCWRSGTPLIYRAIPVWFVRVQDSTDKLVANNKETRWVPASVGENRFQSWLENARDWNISRNRYWGTPLPLWASEDYEEIVCVSSIEELNELSGCGILADLHRDKIDDIQIPSKKGKGMLKRVEEVFDCWFESGSMPYAQVHYPFENKEKFEASFPADFISEAMDQTRGWFYTLLVLSTHLFGTAPWKNLIVCGHVLAADGKKMSKSLKNYPDPSLIVDTYGADALRLFLINSPVVRGDSLRFKEEGVKDVVSHVLLPLLNSYRFFLGQAALLKKEQDVAFEYDPHAKQSSNVMDRWILARCQSLIQLVKTEMEAYRLYTVVAQMLSLIDDLTNWYIRFNRRRLKGENGLEDTQSALQTLFETLFTLVRTLSAFTPFLTENIYQGLKEFFTQDQAKLGLGADIRSLHFLPFPEVKQEYFDPTIERQVSRLQAVIDLGRTVRERGRSLPGQFTTIKEGKDKGKQIPARESVPIKFPLNELVVFHPDAEYLADVKSLLPYVEQELNVRNVVFSSSEQDCGIKYAATAEWATLGKKLRKDMAKVKNGLPKVSSEAIKKYLETGKLDVEGIELVEGDLVAQRFVDVEALPKDNDKEYGHDSNNDVVVLLDVTRRPELEQEGLAREVVNRVQRLRKKAGLVATDDIDVFYSFAQGVGDELKAIIHGSEDLMKRVLKCCPRPWETQYGQGREVVIEEEQEVGDDKITLTLVRA</sequence>
<dbReference type="InterPro" id="IPR009008">
    <property type="entry name" value="Val/Leu/Ile-tRNA-synth_edit"/>
</dbReference>
<dbReference type="InterPro" id="IPR013155">
    <property type="entry name" value="M/V/L/I-tRNA-synth_anticd-bd"/>
</dbReference>
<evidence type="ECO:0000256" key="8">
    <source>
        <dbReference type="ARBA" id="ARBA00032665"/>
    </source>
</evidence>
<reference evidence="14" key="1">
    <citation type="submission" date="2016-10" db="EMBL/GenBank/DDBJ databases">
        <authorList>
            <person name="Jeantristanb JTB J.-T."/>
            <person name="Ricardo R."/>
        </authorList>
    </citation>
    <scope>NUCLEOTIDE SEQUENCE [LARGE SCALE GENOMIC DNA]</scope>
</reference>
<keyword evidence="6" id="KW-0648">Protein biosynthesis</keyword>
<evidence type="ECO:0000256" key="10">
    <source>
        <dbReference type="ARBA" id="ARBA00069879"/>
    </source>
</evidence>
<evidence type="ECO:0000256" key="4">
    <source>
        <dbReference type="ARBA" id="ARBA00022741"/>
    </source>
</evidence>
<keyword evidence="3" id="KW-0436">Ligase</keyword>
<dbReference type="Proteomes" id="UP000249723">
    <property type="component" value="Unassembled WGS sequence"/>
</dbReference>
<dbReference type="GO" id="GO:0002161">
    <property type="term" value="F:aminoacyl-tRNA deacylase activity"/>
    <property type="evidence" value="ECO:0007669"/>
    <property type="project" value="InterPro"/>
</dbReference>
<keyword evidence="7" id="KW-0030">Aminoacyl-tRNA synthetase</keyword>
<dbReference type="Pfam" id="PF08264">
    <property type="entry name" value="Anticodon_1"/>
    <property type="match status" value="1"/>
</dbReference>
<dbReference type="PANTHER" id="PTHR42780">
    <property type="entry name" value="SOLEUCYL-TRNA SYNTHETASE"/>
    <property type="match status" value="1"/>
</dbReference>
<dbReference type="GO" id="GO:0004822">
    <property type="term" value="F:isoleucine-tRNA ligase activity"/>
    <property type="evidence" value="ECO:0007669"/>
    <property type="project" value="UniProtKB-EC"/>
</dbReference>
<dbReference type="EC" id="6.1.1.5" evidence="2"/>
<evidence type="ECO:0000256" key="2">
    <source>
        <dbReference type="ARBA" id="ARBA00013165"/>
    </source>
</evidence>
<keyword evidence="4" id="KW-0547">Nucleotide-binding</keyword>
<dbReference type="InterPro" id="IPR002301">
    <property type="entry name" value="Ile-tRNA-ligase"/>
</dbReference>
<dbReference type="InterPro" id="IPR014729">
    <property type="entry name" value="Rossmann-like_a/b/a_fold"/>
</dbReference>
<dbReference type="PRINTS" id="PR00984">
    <property type="entry name" value="TRNASYNTHILE"/>
</dbReference>
<dbReference type="InterPro" id="IPR033709">
    <property type="entry name" value="Anticodon_Ile_ABEc"/>
</dbReference>